<evidence type="ECO:0000313" key="1">
    <source>
        <dbReference type="EMBL" id="SVA30748.1"/>
    </source>
</evidence>
<accession>A0A381USZ6</accession>
<proteinExistence type="predicted"/>
<gene>
    <name evidence="1" type="ORF">METZ01_LOCUS83602</name>
</gene>
<dbReference type="InterPro" id="IPR027613">
    <property type="entry name" value="O_ant_LIC13510"/>
</dbReference>
<dbReference type="NCBIfam" id="TIGR04326">
    <property type="entry name" value="O_ant_LIC13510"/>
    <property type="match status" value="1"/>
</dbReference>
<name>A0A381USZ6_9ZZZZ</name>
<dbReference type="EMBL" id="UINC01006978">
    <property type="protein sequence ID" value="SVA30748.1"/>
    <property type="molecule type" value="Genomic_DNA"/>
</dbReference>
<protein>
    <submittedName>
        <fullName evidence="1">Uncharacterized protein</fullName>
    </submittedName>
</protein>
<reference evidence="1" key="1">
    <citation type="submission" date="2018-05" db="EMBL/GenBank/DDBJ databases">
        <authorList>
            <person name="Lanie J.A."/>
            <person name="Ng W.-L."/>
            <person name="Kazmierczak K.M."/>
            <person name="Andrzejewski T.M."/>
            <person name="Davidsen T.M."/>
            <person name="Wayne K.J."/>
            <person name="Tettelin H."/>
            <person name="Glass J.I."/>
            <person name="Rusch D."/>
            <person name="Podicherti R."/>
            <person name="Tsui H.-C.T."/>
            <person name="Winkler M.E."/>
        </authorList>
    </citation>
    <scope>NUCLEOTIDE SEQUENCE</scope>
</reference>
<organism evidence="1">
    <name type="scientific">marine metagenome</name>
    <dbReference type="NCBI Taxonomy" id="408172"/>
    <lineage>
        <taxon>unclassified sequences</taxon>
        <taxon>metagenomes</taxon>
        <taxon>ecological metagenomes</taxon>
    </lineage>
</organism>
<sequence>MFDLLIWDSNSAAPENRRVLLWRGFNTEFKKDIFSILDIVEKDKSLIRDEFVSWSYELGEKKVDNTSIKDHLEIQPNFSYWWMTLFAEKCNFSKSPEIDNAVKLIAFKRWMLSNPLKSIEIKSNNKRLNNAFNLIAKKNNLNFSSNYSFSSLDNYSTLHFIKGIIWLCLYLFKSKPLKGIGLESWQKTKSSLTFFSYLFNLDNDQLKLNNHKSNFWDNLPDRIIDQGYGLNWLHIYSPSKQIPNTKVAANIVKNFNEKNPDQVHIFLESFLNFKVIAKSIYDWITIIRLSFKLKGSLNKEDDIFQILFDDWKKSFYGICAINNCLNFNLFLAAIKSLPNQSLGLYLQENQSWEVALNYLWKEYKHRNIVGVPHSTTRFWDLRYAHDPRVHSTKNTNNYPKPSLVAINGMSQRNYFKDISYPESELELVEALRYFHLEPHTRMIKKSSISEKKDLVLILGDYLLENNHKLINMIIRSAFSLPKTVRFIFKPHPACTISLKEFKGLNIRILDEPLEDLLQDCSIAISSNVTTAALDAYFKGVPVACMIDSIKLNLSPMLEIDANVFVKTPHELAAKILESFQESEIKNIDASSFFELDSSLPRWLNFIKKGLNSKRPYEDKL</sequence>
<dbReference type="AlphaFoldDB" id="A0A381USZ6"/>